<evidence type="ECO:0000259" key="2">
    <source>
        <dbReference type="Pfam" id="PF19014"/>
    </source>
</evidence>
<sequence length="890" mass="98691">MSSATDVLPTVDYPPVIRGSLRLILQLKDAFLSCFNLVEEYRDLLLACQRGFTRNLVLYQLTQGLAGITRLREDLANIGSQSVSRLNRNAALRQYLLERYTSANEQTVNTVGIVSRIGDESGTGKAMIGPSLPPPVAAPDSVEAALHGGLDHFQDEIDVDVIQVPEEIDLATTVTENGTHLLPVVEFYRGFYFLQMHFQLIMCQAVNYAMPVVTRPMGLAERAFSWPSMPSFGLASSSGSMRDRLLEINADVHQLVQRLLGCLALVREKLERDKRIEAYFLHHTSAQEGVRRNLLRALQAQRIYIETLEGQNDRLAGLAIKLDPSFAKTSEFATMTGPGDMFRNPTQKTTDSNLNQSCTRYGRKDDDDDWPEGGQGPFGRRFADNSHQFGIENTEETQQKGAGGRRTNEGSLSKDRKRVSENDDEMLVIERSRGGNRTPELFGDPRISADGSELDVQAADANMSASGGGPPPVWVRQSGSSSHKKSNQTRADEFQSINMNEDMTKKLDSLRGHSQAVEELLIGIDSVASHTGNRGSDLERMRSPSFLNTEHYVTSLVDDPMGPSPIDTNSHRSRSSVHNRKPVSNVKSATASLHTLSTKYSQAELLSPTISVSHRPVTVQSVNSSMTPEDSDTASSFQQKAFNRPMHNDPRQASGLDRSTDYSKAQSVPTVLANPQVSEVSENTDESTVEINPKIRRLGNEIPVNGLGEHQLSTQQSPIRNLNTNANASEVVLPRIVPRSKQYRCTTEIRSPRSASSSTVVKRTVFPPTAAIHKRPLGYVPYVERPETMESEEHWPTFEEALEENKVTTETPQHAKQVPLVGATECGGVCMPEWVIRRGSKTTRTEDLLKEPKRSAINRALITHRCRLVETILQADEEKLEELISLLLKE</sequence>
<dbReference type="Pfam" id="PF19014">
    <property type="entry name" value="DUF5743"/>
    <property type="match status" value="1"/>
</dbReference>
<feature type="compositionally biased region" description="Polar residues" evidence="1">
    <location>
        <begin position="620"/>
        <end position="641"/>
    </location>
</feature>
<feature type="compositionally biased region" description="Polar residues" evidence="1">
    <location>
        <begin position="344"/>
        <end position="359"/>
    </location>
</feature>
<feature type="domain" description="DUF5743" evidence="2">
    <location>
        <begin position="44"/>
        <end position="334"/>
    </location>
</feature>
<reference evidence="3" key="1">
    <citation type="submission" date="2024-06" db="EMBL/GenBank/DDBJ databases">
        <authorList>
            <person name="Liu X."/>
            <person name="Lenzi L."/>
            <person name="Haldenby T S."/>
            <person name="Uol C."/>
        </authorList>
    </citation>
    <scope>NUCLEOTIDE SEQUENCE</scope>
</reference>
<comment type="caution">
    <text evidence="3">The sequence shown here is derived from an EMBL/GenBank/DDBJ whole genome shotgun (WGS) entry which is preliminary data.</text>
</comment>
<accession>A0AAV2TA06</accession>
<gene>
    <name evidence="3" type="ORF">CDAUBV1_LOCUS7200</name>
</gene>
<evidence type="ECO:0000256" key="1">
    <source>
        <dbReference type="SAM" id="MobiDB-lite"/>
    </source>
</evidence>
<feature type="region of interest" description="Disordered" evidence="1">
    <location>
        <begin position="620"/>
        <end position="689"/>
    </location>
</feature>
<evidence type="ECO:0000313" key="4">
    <source>
        <dbReference type="Proteomes" id="UP001497525"/>
    </source>
</evidence>
<dbReference type="Proteomes" id="UP001497525">
    <property type="component" value="Unassembled WGS sequence"/>
</dbReference>
<feature type="region of interest" description="Disordered" evidence="1">
    <location>
        <begin position="334"/>
        <end position="448"/>
    </location>
</feature>
<feature type="compositionally biased region" description="Polar residues" evidence="1">
    <location>
        <begin position="662"/>
        <end position="681"/>
    </location>
</feature>
<protein>
    <recommendedName>
        <fullName evidence="2">DUF5743 domain-containing protein</fullName>
    </recommendedName>
</protein>
<dbReference type="AlphaFoldDB" id="A0AAV2TA06"/>
<organism evidence="3 4">
    <name type="scientific">Calicophoron daubneyi</name>
    <name type="common">Rumen fluke</name>
    <name type="synonym">Paramphistomum daubneyi</name>
    <dbReference type="NCBI Taxonomy" id="300641"/>
    <lineage>
        <taxon>Eukaryota</taxon>
        <taxon>Metazoa</taxon>
        <taxon>Spiralia</taxon>
        <taxon>Lophotrochozoa</taxon>
        <taxon>Platyhelminthes</taxon>
        <taxon>Trematoda</taxon>
        <taxon>Digenea</taxon>
        <taxon>Plagiorchiida</taxon>
        <taxon>Pronocephalata</taxon>
        <taxon>Paramphistomoidea</taxon>
        <taxon>Paramphistomidae</taxon>
        <taxon>Calicophoron</taxon>
    </lineage>
</organism>
<feature type="region of interest" description="Disordered" evidence="1">
    <location>
        <begin position="462"/>
        <end position="491"/>
    </location>
</feature>
<evidence type="ECO:0000313" key="3">
    <source>
        <dbReference type="EMBL" id="CAL5133985.1"/>
    </source>
</evidence>
<feature type="compositionally biased region" description="Basic and acidic residues" evidence="1">
    <location>
        <begin position="406"/>
        <end position="421"/>
    </location>
</feature>
<feature type="region of interest" description="Disordered" evidence="1">
    <location>
        <begin position="557"/>
        <end position="589"/>
    </location>
</feature>
<name>A0AAV2TA06_CALDB</name>
<proteinExistence type="predicted"/>
<dbReference type="InterPro" id="IPR044041">
    <property type="entry name" value="DUF5743"/>
</dbReference>
<dbReference type="EMBL" id="CAXLJL010000168">
    <property type="protein sequence ID" value="CAL5133985.1"/>
    <property type="molecule type" value="Genomic_DNA"/>
</dbReference>
<feature type="compositionally biased region" description="Basic residues" evidence="1">
    <location>
        <begin position="571"/>
        <end position="581"/>
    </location>
</feature>